<keyword evidence="6" id="KW-0406">Ion transport</keyword>
<keyword evidence="7 10" id="KW-0472">Membrane</keyword>
<dbReference type="PANTHER" id="PTHR31086">
    <property type="entry name" value="ALUMINUM-ACTIVATED MALATE TRANSPORTER 10"/>
    <property type="match status" value="1"/>
</dbReference>
<dbReference type="GO" id="GO:0015743">
    <property type="term" value="P:malate transport"/>
    <property type="evidence" value="ECO:0007669"/>
    <property type="project" value="InterPro"/>
</dbReference>
<dbReference type="GO" id="GO:0034220">
    <property type="term" value="P:monoatomic ion transmembrane transport"/>
    <property type="evidence" value="ECO:0007669"/>
    <property type="project" value="UniProtKB-KW"/>
</dbReference>
<dbReference type="Gramene" id="KCW50913">
    <property type="protein sequence ID" value="KCW50913"/>
    <property type="gene ID" value="EUGRSUZ_J00561"/>
</dbReference>
<evidence type="ECO:0000256" key="6">
    <source>
        <dbReference type="ARBA" id="ARBA00023065"/>
    </source>
</evidence>
<dbReference type="Pfam" id="PF11744">
    <property type="entry name" value="ALMT"/>
    <property type="match status" value="1"/>
</dbReference>
<evidence type="ECO:0000256" key="1">
    <source>
        <dbReference type="ARBA" id="ARBA00004141"/>
    </source>
</evidence>
<protein>
    <submittedName>
        <fullName evidence="11">Uncharacterized protein</fullName>
    </submittedName>
</protein>
<reference evidence="11" key="1">
    <citation type="submission" date="2013-07" db="EMBL/GenBank/DDBJ databases">
        <title>The genome of Eucalyptus grandis.</title>
        <authorList>
            <person name="Schmutz J."/>
            <person name="Hayes R."/>
            <person name="Myburg A."/>
            <person name="Tuskan G."/>
            <person name="Grattapaglia D."/>
            <person name="Rokhsar D.S."/>
        </authorList>
    </citation>
    <scope>NUCLEOTIDE SEQUENCE</scope>
    <source>
        <tissue evidence="11">Leaf extractions</tissue>
    </source>
</reference>
<accession>A0A059AAR6</accession>
<evidence type="ECO:0000256" key="9">
    <source>
        <dbReference type="SAM" id="MobiDB-lite"/>
    </source>
</evidence>
<comment type="subcellular location">
    <subcellularLocation>
        <location evidence="1">Membrane</location>
        <topology evidence="1">Multi-pass membrane protein</topology>
    </subcellularLocation>
</comment>
<evidence type="ECO:0000256" key="5">
    <source>
        <dbReference type="ARBA" id="ARBA00022989"/>
    </source>
</evidence>
<gene>
    <name evidence="11" type="ORF">EUGRSUZ_J00561</name>
</gene>
<evidence type="ECO:0000313" key="11">
    <source>
        <dbReference type="EMBL" id="KCW50913.1"/>
    </source>
</evidence>
<proteinExistence type="inferred from homology"/>
<feature type="transmembrane region" description="Helical" evidence="10">
    <location>
        <begin position="51"/>
        <end position="70"/>
    </location>
</feature>
<sequence length="409" mass="46145">MEMAIFYDNEKAGPFMRGCISVKALPKKICVKMISITMRAKELGQDHPRKIIHYLKVRLALTLVSLFYYFRLLYNGFGVNAIWTVLTVVVMFKFSIGRARSGKGLNRMLATSVTATLGIGTHKVAILSGTTMEPILLAFFVFILDFSFTAILVCIFICPVWSGEQLQEIAPNMDKLGFFLEGFDKYFGLSNDARSKEDGRSSFESCRTLLTSKDKEEMLVNLVRWEPCHGQFWFHYPWKHHLKIGTLIHQCAYKIEVLNSYLHSYTRIMTRPSTSPGVYLANAEAASKELKLLLEAGWWEGADLLDIILATTVVLLLIDIAECQLKISEAVNELAFLAHFKCAEPGALRSIERRHMTHQGSIQLLSDHGDETLQPLLDEDMTHRMITIEGQPQSSSKNENASRPPGENG</sequence>
<evidence type="ECO:0000256" key="8">
    <source>
        <dbReference type="ARBA" id="ARBA00023303"/>
    </source>
</evidence>
<evidence type="ECO:0000256" key="2">
    <source>
        <dbReference type="ARBA" id="ARBA00007079"/>
    </source>
</evidence>
<dbReference type="AlphaFoldDB" id="A0A059AAR6"/>
<feature type="transmembrane region" description="Helical" evidence="10">
    <location>
        <begin position="76"/>
        <end position="96"/>
    </location>
</feature>
<feature type="transmembrane region" description="Helical" evidence="10">
    <location>
        <begin position="108"/>
        <end position="129"/>
    </location>
</feature>
<feature type="compositionally biased region" description="Polar residues" evidence="9">
    <location>
        <begin position="390"/>
        <end position="401"/>
    </location>
</feature>
<keyword evidence="3" id="KW-0813">Transport</keyword>
<keyword evidence="8" id="KW-0407">Ion channel</keyword>
<evidence type="ECO:0000256" key="10">
    <source>
        <dbReference type="SAM" id="Phobius"/>
    </source>
</evidence>
<dbReference type="InterPro" id="IPR020966">
    <property type="entry name" value="ALMT"/>
</dbReference>
<dbReference type="InParanoid" id="A0A059AAR6"/>
<keyword evidence="4 10" id="KW-0812">Transmembrane</keyword>
<feature type="transmembrane region" description="Helical" evidence="10">
    <location>
        <begin position="135"/>
        <end position="158"/>
    </location>
</feature>
<comment type="similarity">
    <text evidence="2">Belongs to the aromatic acid exporter (TC 2.A.85) family.</text>
</comment>
<keyword evidence="5 10" id="KW-1133">Transmembrane helix</keyword>
<dbReference type="EMBL" id="KK198762">
    <property type="protein sequence ID" value="KCW50913.1"/>
    <property type="molecule type" value="Genomic_DNA"/>
</dbReference>
<dbReference type="GO" id="GO:0009705">
    <property type="term" value="C:plant-type vacuole membrane"/>
    <property type="evidence" value="ECO:0000318"/>
    <property type="project" value="GO_Central"/>
</dbReference>
<name>A0A059AAR6_EUCGR</name>
<feature type="region of interest" description="Disordered" evidence="9">
    <location>
        <begin position="387"/>
        <end position="409"/>
    </location>
</feature>
<dbReference type="STRING" id="71139.A0A059AAR6"/>
<evidence type="ECO:0000256" key="7">
    <source>
        <dbReference type="ARBA" id="ARBA00023136"/>
    </source>
</evidence>
<organism evidence="11">
    <name type="scientific">Eucalyptus grandis</name>
    <name type="common">Flooded gum</name>
    <dbReference type="NCBI Taxonomy" id="71139"/>
    <lineage>
        <taxon>Eukaryota</taxon>
        <taxon>Viridiplantae</taxon>
        <taxon>Streptophyta</taxon>
        <taxon>Embryophyta</taxon>
        <taxon>Tracheophyta</taxon>
        <taxon>Spermatophyta</taxon>
        <taxon>Magnoliopsida</taxon>
        <taxon>eudicotyledons</taxon>
        <taxon>Gunneridae</taxon>
        <taxon>Pentapetalae</taxon>
        <taxon>rosids</taxon>
        <taxon>malvids</taxon>
        <taxon>Myrtales</taxon>
        <taxon>Myrtaceae</taxon>
        <taxon>Myrtoideae</taxon>
        <taxon>Eucalypteae</taxon>
        <taxon>Eucalyptus</taxon>
    </lineage>
</organism>
<evidence type="ECO:0000256" key="3">
    <source>
        <dbReference type="ARBA" id="ARBA00022448"/>
    </source>
</evidence>
<evidence type="ECO:0000256" key="4">
    <source>
        <dbReference type="ARBA" id="ARBA00022692"/>
    </source>
</evidence>